<dbReference type="STRING" id="1844.UG56_014580"/>
<dbReference type="AlphaFoldDB" id="A0A1J4N364"/>
<protein>
    <submittedName>
        <fullName evidence="1">Uncharacterized protein</fullName>
    </submittedName>
</protein>
<reference evidence="1" key="1">
    <citation type="submission" date="2016-10" db="EMBL/GenBank/DDBJ databases">
        <title>Draft Genome Sequence of Nocardioides luteus Strain BAFB, an Alkane-Degrading Bacterium Isolated from JP-7 Polluted Soil.</title>
        <authorList>
            <person name="Brown L."/>
            <person name="Ruiz O.N."/>
            <person name="Gunasekera T."/>
        </authorList>
    </citation>
    <scope>NUCLEOTIDE SEQUENCE [LARGE SCALE GENOMIC DNA]</scope>
    <source>
        <strain evidence="1">BAFB</strain>
    </source>
</reference>
<keyword evidence="2" id="KW-1185">Reference proteome</keyword>
<sequence>MFGEFIGPRGELASYAFGWTSEADEGRISIGVGAGKEGGGTFHAAVLERDGRIGYALIDEPFEDVPQGGPHLTAAAARAHEDMAFAWAVVDSVMELDRRAVWLRHWLRRTKIITTAPVLTGDEAVLFVSRDADDGLWQLIGASKATMDGSRVGQLTDLVDTDPTLVTVLDLEPGESAMRDQAGGPWARYDVDSRPLNRPGPFLRGSR</sequence>
<evidence type="ECO:0000313" key="2">
    <source>
        <dbReference type="Proteomes" id="UP000033772"/>
    </source>
</evidence>
<evidence type="ECO:0000313" key="1">
    <source>
        <dbReference type="EMBL" id="OIJ26021.1"/>
    </source>
</evidence>
<proteinExistence type="predicted"/>
<gene>
    <name evidence="1" type="ORF">UG56_014580</name>
</gene>
<organism evidence="1 2">
    <name type="scientific">Nocardioides luteus</name>
    <dbReference type="NCBI Taxonomy" id="1844"/>
    <lineage>
        <taxon>Bacteria</taxon>
        <taxon>Bacillati</taxon>
        <taxon>Actinomycetota</taxon>
        <taxon>Actinomycetes</taxon>
        <taxon>Propionibacteriales</taxon>
        <taxon>Nocardioidaceae</taxon>
        <taxon>Nocardioides</taxon>
    </lineage>
</organism>
<accession>A0A1J4N364</accession>
<comment type="caution">
    <text evidence="1">The sequence shown here is derived from an EMBL/GenBank/DDBJ whole genome shotgun (WGS) entry which is preliminary data.</text>
</comment>
<dbReference type="Proteomes" id="UP000033772">
    <property type="component" value="Unassembled WGS sequence"/>
</dbReference>
<dbReference type="EMBL" id="JZDQ02000019">
    <property type="protein sequence ID" value="OIJ26021.1"/>
    <property type="molecule type" value="Genomic_DNA"/>
</dbReference>
<name>A0A1J4N364_9ACTN</name>